<dbReference type="Gene3D" id="3.30.300.210">
    <property type="entry name" value="Nutrient germinant receptor protein C, domain 3"/>
    <property type="match status" value="1"/>
</dbReference>
<evidence type="ECO:0000256" key="6">
    <source>
        <dbReference type="ARBA" id="ARBA00023139"/>
    </source>
</evidence>
<dbReference type="Proteomes" id="UP001597218">
    <property type="component" value="Unassembled WGS sequence"/>
</dbReference>
<accession>A0ABW4SKC2</accession>
<dbReference type="RefSeq" id="WP_381539330.1">
    <property type="nucleotide sequence ID" value="NZ_JBHUGI010000034.1"/>
</dbReference>
<feature type="domain" description="Spore germination GerAC-like C-terminal" evidence="9">
    <location>
        <begin position="199"/>
        <end position="375"/>
    </location>
</feature>
<feature type="signal peptide" evidence="8">
    <location>
        <begin position="1"/>
        <end position="22"/>
    </location>
</feature>
<feature type="chain" id="PRO_5046558596" evidence="8">
    <location>
        <begin position="23"/>
        <end position="378"/>
    </location>
</feature>
<proteinExistence type="inferred from homology"/>
<evidence type="ECO:0000313" key="12">
    <source>
        <dbReference type="Proteomes" id="UP001597218"/>
    </source>
</evidence>
<keyword evidence="12" id="KW-1185">Reference proteome</keyword>
<gene>
    <name evidence="11" type="ORF">ACFSFY_14785</name>
</gene>
<evidence type="ECO:0000256" key="1">
    <source>
        <dbReference type="ARBA" id="ARBA00004635"/>
    </source>
</evidence>
<keyword evidence="4 8" id="KW-0732">Signal</keyword>
<organism evidence="11 12">
    <name type="scientific">Sporosarcina siberiensis</name>
    <dbReference type="NCBI Taxonomy" id="1365606"/>
    <lineage>
        <taxon>Bacteria</taxon>
        <taxon>Bacillati</taxon>
        <taxon>Bacillota</taxon>
        <taxon>Bacilli</taxon>
        <taxon>Bacillales</taxon>
        <taxon>Caryophanaceae</taxon>
        <taxon>Sporosarcina</taxon>
    </lineage>
</organism>
<dbReference type="InterPro" id="IPR057336">
    <property type="entry name" value="GerAC_N"/>
</dbReference>
<evidence type="ECO:0000256" key="7">
    <source>
        <dbReference type="ARBA" id="ARBA00023288"/>
    </source>
</evidence>
<sequence length="378" mass="43022">MKGIKVSMLFLFSLLLVSCIQTQEIEKLAVINVLGIDHFEEDQIELTVAVFQFSAQSEEITKLMYGKGKTIKGAADDVESSSTFRLAPGKTRLSIFGKEMAEIGILPLLDTAVRDARLPDLMYLSVSKATAKEIISTGAEELTVDVGELLHGIIKNHSTNHNVPRRTVHDFLRIYHDIGHDNVLPLFEIQDNNPKLTAIAVFKGDEFVGEMTLQEALLLNLMDKTVKGENLDLSLPIEPFENHLEKREDRDQNKEVEISVLINKGKSKTKLVDFENQIFQTNTNMEVRLLEQSAGINLESPHVLKQIEKEIEKIMKSRFEKLLNKLQKLNADTFGYGRYYKSHEKGKDLTKDEWREKYPEIDVQFNVSIKILRHGVKD</sequence>
<dbReference type="Pfam" id="PF05504">
    <property type="entry name" value="Spore_GerAC"/>
    <property type="match status" value="1"/>
</dbReference>
<evidence type="ECO:0000256" key="3">
    <source>
        <dbReference type="ARBA" id="ARBA00022544"/>
    </source>
</evidence>
<evidence type="ECO:0000256" key="2">
    <source>
        <dbReference type="ARBA" id="ARBA00007886"/>
    </source>
</evidence>
<keyword evidence="3" id="KW-0309">Germination</keyword>
<dbReference type="PANTHER" id="PTHR35789:SF1">
    <property type="entry name" value="SPORE GERMINATION PROTEIN B3"/>
    <property type="match status" value="1"/>
</dbReference>
<evidence type="ECO:0000313" key="11">
    <source>
        <dbReference type="EMBL" id="MFD1929305.1"/>
    </source>
</evidence>
<protein>
    <submittedName>
        <fullName evidence="11">Ger(X)C family spore germination protein</fullName>
    </submittedName>
</protein>
<dbReference type="EMBL" id="JBHUGI010000034">
    <property type="protein sequence ID" value="MFD1929305.1"/>
    <property type="molecule type" value="Genomic_DNA"/>
</dbReference>
<dbReference type="Pfam" id="PF25198">
    <property type="entry name" value="Spore_GerAC_N"/>
    <property type="match status" value="1"/>
</dbReference>
<dbReference type="InterPro" id="IPR038501">
    <property type="entry name" value="Spore_GerAC_C_sf"/>
</dbReference>
<dbReference type="NCBIfam" id="TIGR02887">
    <property type="entry name" value="spore_ger_x_C"/>
    <property type="match status" value="1"/>
</dbReference>
<evidence type="ECO:0000259" key="10">
    <source>
        <dbReference type="Pfam" id="PF25198"/>
    </source>
</evidence>
<evidence type="ECO:0000256" key="8">
    <source>
        <dbReference type="SAM" id="SignalP"/>
    </source>
</evidence>
<dbReference type="PROSITE" id="PS51257">
    <property type="entry name" value="PROKAR_LIPOPROTEIN"/>
    <property type="match status" value="1"/>
</dbReference>
<comment type="caution">
    <text evidence="11">The sequence shown here is derived from an EMBL/GenBank/DDBJ whole genome shotgun (WGS) entry which is preliminary data.</text>
</comment>
<reference evidence="12" key="1">
    <citation type="journal article" date="2019" name="Int. J. Syst. Evol. Microbiol.">
        <title>The Global Catalogue of Microorganisms (GCM) 10K type strain sequencing project: providing services to taxonomists for standard genome sequencing and annotation.</title>
        <authorList>
            <consortium name="The Broad Institute Genomics Platform"/>
            <consortium name="The Broad Institute Genome Sequencing Center for Infectious Disease"/>
            <person name="Wu L."/>
            <person name="Ma J."/>
        </authorList>
    </citation>
    <scope>NUCLEOTIDE SEQUENCE [LARGE SCALE GENOMIC DNA]</scope>
    <source>
        <strain evidence="12">CGMCC 4.7177</strain>
    </source>
</reference>
<dbReference type="InterPro" id="IPR046953">
    <property type="entry name" value="Spore_GerAC-like_C"/>
</dbReference>
<evidence type="ECO:0000259" key="9">
    <source>
        <dbReference type="Pfam" id="PF05504"/>
    </source>
</evidence>
<feature type="domain" description="Spore germination protein N-terminal" evidence="10">
    <location>
        <begin position="22"/>
        <end position="189"/>
    </location>
</feature>
<comment type="subcellular location">
    <subcellularLocation>
        <location evidence="1">Membrane</location>
        <topology evidence="1">Lipid-anchor</topology>
    </subcellularLocation>
</comment>
<keyword evidence="7" id="KW-0449">Lipoprotein</keyword>
<comment type="similarity">
    <text evidence="2">Belongs to the GerABKC lipoprotein family.</text>
</comment>
<evidence type="ECO:0000256" key="4">
    <source>
        <dbReference type="ARBA" id="ARBA00022729"/>
    </source>
</evidence>
<name>A0ABW4SKC2_9BACL</name>
<keyword evidence="5" id="KW-0472">Membrane</keyword>
<dbReference type="InterPro" id="IPR008844">
    <property type="entry name" value="Spore_GerAC-like"/>
</dbReference>
<dbReference type="PANTHER" id="PTHR35789">
    <property type="entry name" value="SPORE GERMINATION PROTEIN B3"/>
    <property type="match status" value="1"/>
</dbReference>
<evidence type="ECO:0000256" key="5">
    <source>
        <dbReference type="ARBA" id="ARBA00023136"/>
    </source>
</evidence>
<keyword evidence="6" id="KW-0564">Palmitate</keyword>